<accession>A0A2U8GLV0</accession>
<dbReference type="PANTHER" id="PTHR43658:SF8">
    <property type="entry name" value="17-BETA-HYDROXYSTEROID DEHYDROGENASE 14-RELATED"/>
    <property type="match status" value="1"/>
</dbReference>
<dbReference type="InterPro" id="IPR057326">
    <property type="entry name" value="KR_dom"/>
</dbReference>
<organism evidence="5 6">
    <name type="scientific">Parazoarcus communis</name>
    <dbReference type="NCBI Taxonomy" id="41977"/>
    <lineage>
        <taxon>Bacteria</taxon>
        <taxon>Pseudomonadati</taxon>
        <taxon>Pseudomonadota</taxon>
        <taxon>Betaproteobacteria</taxon>
        <taxon>Rhodocyclales</taxon>
        <taxon>Zoogloeaceae</taxon>
        <taxon>Parazoarcus</taxon>
    </lineage>
</organism>
<gene>
    <name evidence="5" type="ORF">CEW83_02110</name>
</gene>
<proteinExistence type="inferred from homology"/>
<dbReference type="SUPFAM" id="SSF51735">
    <property type="entry name" value="NAD(P)-binding Rossmann-fold domains"/>
    <property type="match status" value="1"/>
</dbReference>
<dbReference type="FunFam" id="3.40.50.720:FF:000215">
    <property type="entry name" value="3-hydroxyacyl-CoA dehydrogenase type-2"/>
    <property type="match status" value="1"/>
</dbReference>
<dbReference type="Gene3D" id="3.40.50.720">
    <property type="entry name" value="NAD(P)-binding Rossmann-like Domain"/>
    <property type="match status" value="1"/>
</dbReference>
<dbReference type="Proteomes" id="UP000244930">
    <property type="component" value="Chromosome"/>
</dbReference>
<dbReference type="AlphaFoldDB" id="A0A2U8GLV0"/>
<dbReference type="PROSITE" id="PS00061">
    <property type="entry name" value="ADH_SHORT"/>
    <property type="match status" value="1"/>
</dbReference>
<dbReference type="EMBL" id="CP022187">
    <property type="protein sequence ID" value="AWI74163.1"/>
    <property type="molecule type" value="Genomic_DNA"/>
</dbReference>
<name>A0A2U8GLV0_9RHOO</name>
<evidence type="ECO:0000256" key="1">
    <source>
        <dbReference type="ARBA" id="ARBA00006484"/>
    </source>
</evidence>
<evidence type="ECO:0000313" key="6">
    <source>
        <dbReference type="Proteomes" id="UP000244930"/>
    </source>
</evidence>
<dbReference type="GO" id="GO:0016491">
    <property type="term" value="F:oxidoreductase activity"/>
    <property type="evidence" value="ECO:0007669"/>
    <property type="project" value="UniProtKB-KW"/>
</dbReference>
<sequence>MKIENGVFVVTGGGSGLGAATARMLVEAGAKVVLADVNREAGDAVAAELGAAATFVTTDVTDEASAKAAIDLAVSAYGGLNGLINCAGVAPAEKVVGREGPHRLESFSRTVAINLIGSFNMIRLAADVMSKAEPDAGGERGVIVSTASVAAFDGQVGQAGYAASKAGVVGMTLPVARELSRFGIRVMTVAPGIMETPMLMGMPQEVQDSLGKMVPFPSRLGRPAEFASLVRHIIENAYLNGEVIRLDGAIRMAAK</sequence>
<dbReference type="CDD" id="cd05371">
    <property type="entry name" value="HSD10-like_SDR_c"/>
    <property type="match status" value="1"/>
</dbReference>
<comment type="similarity">
    <text evidence="1 3">Belongs to the short-chain dehydrogenases/reductases (SDR) family.</text>
</comment>
<evidence type="ECO:0000313" key="5">
    <source>
        <dbReference type="EMBL" id="AWI74163.1"/>
    </source>
</evidence>
<dbReference type="KEGG" id="acom:CEW83_02110"/>
<dbReference type="RefSeq" id="WP_108947871.1">
    <property type="nucleotide sequence ID" value="NZ_CP022187.1"/>
</dbReference>
<dbReference type="InterPro" id="IPR002347">
    <property type="entry name" value="SDR_fam"/>
</dbReference>
<dbReference type="Pfam" id="PF00106">
    <property type="entry name" value="adh_short"/>
    <property type="match status" value="1"/>
</dbReference>
<reference evidence="5 6" key="1">
    <citation type="submission" date="2017-06" db="EMBL/GenBank/DDBJ databases">
        <title>Azoarcus.</title>
        <authorList>
            <person name="Woo J.-H."/>
            <person name="Kim H.-S."/>
        </authorList>
    </citation>
    <scope>NUCLEOTIDE SEQUENCE [LARGE SCALE GENOMIC DNA]</scope>
    <source>
        <strain evidence="5 6">TSPY31</strain>
    </source>
</reference>
<dbReference type="InterPro" id="IPR020904">
    <property type="entry name" value="Sc_DH/Rdtase_CS"/>
</dbReference>
<dbReference type="InterPro" id="IPR036291">
    <property type="entry name" value="NAD(P)-bd_dom_sf"/>
</dbReference>
<evidence type="ECO:0000256" key="3">
    <source>
        <dbReference type="RuleBase" id="RU000363"/>
    </source>
</evidence>
<protein>
    <submittedName>
        <fullName evidence="5">3-hydroxyacyl-CoA dehydrogenase</fullName>
    </submittedName>
</protein>
<feature type="domain" description="Ketoreductase" evidence="4">
    <location>
        <begin position="6"/>
        <end position="196"/>
    </location>
</feature>
<dbReference type="PRINTS" id="PR00080">
    <property type="entry name" value="SDRFAMILY"/>
</dbReference>
<evidence type="ECO:0000259" key="4">
    <source>
        <dbReference type="SMART" id="SM00822"/>
    </source>
</evidence>
<dbReference type="PANTHER" id="PTHR43658">
    <property type="entry name" value="SHORT-CHAIN DEHYDROGENASE/REDUCTASE"/>
    <property type="match status" value="1"/>
</dbReference>
<dbReference type="SMART" id="SM00822">
    <property type="entry name" value="PKS_KR"/>
    <property type="match status" value="1"/>
</dbReference>
<dbReference type="PRINTS" id="PR00081">
    <property type="entry name" value="GDHRDH"/>
</dbReference>
<keyword evidence="2" id="KW-0560">Oxidoreductase</keyword>
<keyword evidence="6" id="KW-1185">Reference proteome</keyword>
<evidence type="ECO:0000256" key="2">
    <source>
        <dbReference type="ARBA" id="ARBA00023002"/>
    </source>
</evidence>